<dbReference type="RefSeq" id="WP_091072694.1">
    <property type="nucleotide sequence ID" value="NZ_FMDM01000030.1"/>
</dbReference>
<dbReference type="InterPro" id="IPR008949">
    <property type="entry name" value="Isoprenoid_synthase_dom_sf"/>
</dbReference>
<gene>
    <name evidence="4" type="ORF">GA0070213_13013</name>
</gene>
<evidence type="ECO:0000256" key="1">
    <source>
        <dbReference type="ARBA" id="ARBA00022723"/>
    </source>
</evidence>
<evidence type="ECO:0000256" key="2">
    <source>
        <dbReference type="ARBA" id="ARBA00022842"/>
    </source>
</evidence>
<dbReference type="OrthoDB" id="4497239at2"/>
<dbReference type="InterPro" id="IPR000092">
    <property type="entry name" value="Polyprenyl_synt"/>
</dbReference>
<dbReference type="PANTHER" id="PTHR12001:SF86">
    <property type="entry name" value="GERANYLGERANYL DIPHOSPHATE SYNTHASE"/>
    <property type="match status" value="1"/>
</dbReference>
<name>A0A1C5K9U1_9ACTN</name>
<dbReference type="Gene3D" id="1.10.600.10">
    <property type="entry name" value="Farnesyl Diphosphate Synthase"/>
    <property type="match status" value="1"/>
</dbReference>
<evidence type="ECO:0000313" key="4">
    <source>
        <dbReference type="EMBL" id="SCG79547.1"/>
    </source>
</evidence>
<keyword evidence="2" id="KW-0460">Magnesium</keyword>
<keyword evidence="1" id="KW-0479">Metal-binding</keyword>
<proteinExistence type="inferred from homology"/>
<comment type="similarity">
    <text evidence="3">Belongs to the FPP/GGPP synthase family.</text>
</comment>
<sequence>MSLVQQSRPVREDARLDEARHSVESTLRDIVDGLHPDLSRLCGYHFGWSDAGGTPTGDGAGKLLRATLTLMSAGAVGAEPATAIPGAVAVEMIHNFSLLHDDIMDADALRRGRPAAWVVYGTGMTTLAGDALIATAFRALRSLNSRPGLDSADLLLAALHQMIDGQAADLALEQVPVREVDVPHYLRACAKTTALLETATAIGAVLGGARTATVDALREAGRHLGLSWQVANDVEDIWGDPALTGKPARSDLGRAKKTIPVILALRAGNPAAAELAVLLDQPEPTDDQVQAQADLIERAGGREQAEALSGRYLEVALGKLGEADVPEVERDRLIGLFRLVAGHHPAPAGGDDRASARVV</sequence>
<dbReference type="EMBL" id="FMDM01000030">
    <property type="protein sequence ID" value="SCG79547.1"/>
    <property type="molecule type" value="Genomic_DNA"/>
</dbReference>
<dbReference type="CDD" id="cd00685">
    <property type="entry name" value="Trans_IPPS_HT"/>
    <property type="match status" value="1"/>
</dbReference>
<organism evidence="4 5">
    <name type="scientific">Micromonospora humi</name>
    <dbReference type="NCBI Taxonomy" id="745366"/>
    <lineage>
        <taxon>Bacteria</taxon>
        <taxon>Bacillati</taxon>
        <taxon>Actinomycetota</taxon>
        <taxon>Actinomycetes</taxon>
        <taxon>Micromonosporales</taxon>
        <taxon>Micromonosporaceae</taxon>
        <taxon>Micromonospora</taxon>
    </lineage>
</organism>
<dbReference type="SUPFAM" id="SSF48576">
    <property type="entry name" value="Terpenoid synthases"/>
    <property type="match status" value="1"/>
</dbReference>
<dbReference type="Pfam" id="PF00348">
    <property type="entry name" value="polyprenyl_synt"/>
    <property type="match status" value="1"/>
</dbReference>
<dbReference type="GO" id="GO:0008299">
    <property type="term" value="P:isoprenoid biosynthetic process"/>
    <property type="evidence" value="ECO:0007669"/>
    <property type="project" value="InterPro"/>
</dbReference>
<reference evidence="5" key="1">
    <citation type="submission" date="2016-06" db="EMBL/GenBank/DDBJ databases">
        <authorList>
            <person name="Varghese N."/>
            <person name="Submissions Spin"/>
        </authorList>
    </citation>
    <scope>NUCLEOTIDE SEQUENCE [LARGE SCALE GENOMIC DNA]</scope>
    <source>
        <strain evidence="5">DSM 45647</strain>
    </source>
</reference>
<accession>A0A1C5K9U1</accession>
<protein>
    <submittedName>
        <fullName evidence="4">Geranylgeranyl diphosphate synthase, type I</fullName>
    </submittedName>
</protein>
<dbReference type="InterPro" id="IPR033749">
    <property type="entry name" value="Polyprenyl_synt_CS"/>
</dbReference>
<evidence type="ECO:0000313" key="5">
    <source>
        <dbReference type="Proteomes" id="UP000199360"/>
    </source>
</evidence>
<dbReference type="PROSITE" id="PS00723">
    <property type="entry name" value="POLYPRENYL_SYNTHASE_1"/>
    <property type="match status" value="1"/>
</dbReference>
<keyword evidence="3" id="KW-0808">Transferase</keyword>
<dbReference type="STRING" id="745366.GA0070213_13013"/>
<dbReference type="GO" id="GO:0046872">
    <property type="term" value="F:metal ion binding"/>
    <property type="evidence" value="ECO:0007669"/>
    <property type="project" value="UniProtKB-KW"/>
</dbReference>
<dbReference type="Proteomes" id="UP000199360">
    <property type="component" value="Unassembled WGS sequence"/>
</dbReference>
<dbReference type="GO" id="GO:0004659">
    <property type="term" value="F:prenyltransferase activity"/>
    <property type="evidence" value="ECO:0007669"/>
    <property type="project" value="InterPro"/>
</dbReference>
<dbReference type="SFLD" id="SFLDS00005">
    <property type="entry name" value="Isoprenoid_Synthase_Type_I"/>
    <property type="match status" value="1"/>
</dbReference>
<evidence type="ECO:0000256" key="3">
    <source>
        <dbReference type="RuleBase" id="RU004466"/>
    </source>
</evidence>
<dbReference type="AlphaFoldDB" id="A0A1C5K9U1"/>
<keyword evidence="5" id="KW-1185">Reference proteome</keyword>
<dbReference type="PANTHER" id="PTHR12001">
    <property type="entry name" value="GERANYLGERANYL PYROPHOSPHATE SYNTHASE"/>
    <property type="match status" value="1"/>
</dbReference>